<dbReference type="AlphaFoldDB" id="A0A517DUU6"/>
<protein>
    <submittedName>
        <fullName evidence="1">Peptidase family U32</fullName>
    </submittedName>
</protein>
<dbReference type="PANTHER" id="PTHR30217:SF10">
    <property type="entry name" value="23S RRNA 5-HYDROXYCYTIDINE C2501 SYNTHASE"/>
    <property type="match status" value="1"/>
</dbReference>
<dbReference type="PANTHER" id="PTHR30217">
    <property type="entry name" value="PEPTIDASE U32 FAMILY"/>
    <property type="match status" value="1"/>
</dbReference>
<dbReference type="Pfam" id="PF01136">
    <property type="entry name" value="Peptidase_U32"/>
    <property type="match status" value="2"/>
</dbReference>
<dbReference type="InterPro" id="IPR001539">
    <property type="entry name" value="Peptidase_U32"/>
</dbReference>
<accession>A0A517DUU6</accession>
<dbReference type="RefSeq" id="WP_144350587.1">
    <property type="nucleotide sequence ID" value="NZ_CP036259.1"/>
</dbReference>
<dbReference type="InterPro" id="IPR051454">
    <property type="entry name" value="RNA/ubiquinone_mod_enzymes"/>
</dbReference>
<reference evidence="1 2" key="1">
    <citation type="submission" date="2019-02" db="EMBL/GenBank/DDBJ databases">
        <title>Closed genome of Sporomusa termitida DSM 4440.</title>
        <authorList>
            <person name="Poehlein A."/>
            <person name="Daniel R."/>
        </authorList>
    </citation>
    <scope>NUCLEOTIDE SEQUENCE [LARGE SCALE GENOMIC DNA]</scope>
    <source>
        <strain evidence="1 2">DSM 4440</strain>
    </source>
</reference>
<dbReference type="EMBL" id="CP036259">
    <property type="protein sequence ID" value="QDR81046.1"/>
    <property type="molecule type" value="Genomic_DNA"/>
</dbReference>
<sequence>MLLTPQSVELLAPAGTWEVLEAAVAAGADAVYLGGKRFNMRLHRTDTNFDDEKLARAVQYAHKHKVRLYITVNNLISEREIPGMRDYLRLLNQLQPDALIVQDLAVLELSRQLNMTVPLHASVMMNTHNEHSIKTLMDYGITRVVTNRELTLTQLRLLKERTGIELEYFVHGDMCVAHSGQCYHSGIVFGQSSNRGRCLKPCRWPYQLIDSATGRPAAADPGPYKLAMKDMCMYNALPELIQAGVCSFKIEGRMRTAAFVSRIVKLYRQAIDRYIADPTGYSLDPAGWQELYAYRSRDFSTCYALGNPGASSIGYTGEREPRFFSQAVQEAGLAVPAVLPAASIPPRPTVSQFPAERPTLAVRVAGIAALAAAFENGADVAYIGGEAFKPEEPLTLQEIKQAITLAGQYNTQVIVTTPRITMERETGELEQLFTCLEAVKPHGLLVANSGMLRLARQTTSLPVQADFSFNLFNHLTTAWLKANGASKATISLEAAFEQIAELAPGSHLPLEIIVHGALEAMVLDHCVPSAVLAGAPAHACSQLYPSQHYALLDSAGERHDIKIDQYARNHILFAKDLCLLTHLPALLSTGISNYRIEGQHYRPELVGLLTAAYRTELDRLSAGDAGSFDKNLLSRLGAASPRKLGIGAFRYRLSR</sequence>
<dbReference type="KEGG" id="sted:SPTER_24010"/>
<gene>
    <name evidence="1" type="ORF">SPTER_24010</name>
</gene>
<name>A0A517DUU6_9FIRM</name>
<organism evidence="1 2">
    <name type="scientific">Sporomusa termitida</name>
    <dbReference type="NCBI Taxonomy" id="2377"/>
    <lineage>
        <taxon>Bacteria</taxon>
        <taxon>Bacillati</taxon>
        <taxon>Bacillota</taxon>
        <taxon>Negativicutes</taxon>
        <taxon>Selenomonadales</taxon>
        <taxon>Sporomusaceae</taxon>
        <taxon>Sporomusa</taxon>
    </lineage>
</organism>
<dbReference type="OrthoDB" id="9807498at2"/>
<proteinExistence type="predicted"/>
<evidence type="ECO:0000313" key="2">
    <source>
        <dbReference type="Proteomes" id="UP000320776"/>
    </source>
</evidence>
<dbReference type="Proteomes" id="UP000320776">
    <property type="component" value="Chromosome"/>
</dbReference>
<keyword evidence="2" id="KW-1185">Reference proteome</keyword>
<evidence type="ECO:0000313" key="1">
    <source>
        <dbReference type="EMBL" id="QDR81046.1"/>
    </source>
</evidence>